<dbReference type="AlphaFoldDB" id="A0AAU7GC07"/>
<dbReference type="InterPro" id="IPR050250">
    <property type="entry name" value="Macrolide_Exporter_MacB"/>
</dbReference>
<dbReference type="PANTHER" id="PTHR30572">
    <property type="entry name" value="MEMBRANE COMPONENT OF TRANSPORTER-RELATED"/>
    <property type="match status" value="1"/>
</dbReference>
<evidence type="ECO:0000256" key="1">
    <source>
        <dbReference type="ARBA" id="ARBA00004651"/>
    </source>
</evidence>
<comment type="subcellular location">
    <subcellularLocation>
        <location evidence="1">Cell membrane</location>
        <topology evidence="1">Multi-pass membrane protein</topology>
    </subcellularLocation>
</comment>
<protein>
    <submittedName>
        <fullName evidence="10">ABC transporter permease</fullName>
    </submittedName>
</protein>
<evidence type="ECO:0000256" key="2">
    <source>
        <dbReference type="ARBA" id="ARBA00022475"/>
    </source>
</evidence>
<evidence type="ECO:0000256" key="3">
    <source>
        <dbReference type="ARBA" id="ARBA00022692"/>
    </source>
</evidence>
<evidence type="ECO:0000313" key="10">
    <source>
        <dbReference type="EMBL" id="XBM48204.1"/>
    </source>
</evidence>
<evidence type="ECO:0000256" key="5">
    <source>
        <dbReference type="ARBA" id="ARBA00023136"/>
    </source>
</evidence>
<evidence type="ECO:0000259" key="8">
    <source>
        <dbReference type="Pfam" id="PF02687"/>
    </source>
</evidence>
<feature type="transmembrane region" description="Helical" evidence="7">
    <location>
        <begin position="365"/>
        <end position="393"/>
    </location>
</feature>
<dbReference type="Pfam" id="PF02687">
    <property type="entry name" value="FtsX"/>
    <property type="match status" value="1"/>
</dbReference>
<accession>A0AAU7GC07</accession>
<feature type="domain" description="ABC3 transporter permease C-terminal" evidence="8">
    <location>
        <begin position="278"/>
        <end position="394"/>
    </location>
</feature>
<dbReference type="InterPro" id="IPR025857">
    <property type="entry name" value="MacB_PCD"/>
</dbReference>
<keyword evidence="5 7" id="KW-0472">Membrane</keyword>
<dbReference type="Pfam" id="PF12704">
    <property type="entry name" value="MacB_PCD"/>
    <property type="match status" value="1"/>
</dbReference>
<dbReference type="PANTHER" id="PTHR30572:SF4">
    <property type="entry name" value="ABC TRANSPORTER PERMEASE YTRF"/>
    <property type="match status" value="1"/>
</dbReference>
<dbReference type="RefSeq" id="WP_348788156.1">
    <property type="nucleotide sequence ID" value="NZ_CP157390.1"/>
</dbReference>
<evidence type="ECO:0000259" key="9">
    <source>
        <dbReference type="Pfam" id="PF12704"/>
    </source>
</evidence>
<organism evidence="10">
    <name type="scientific">Leifsonia sp. NPDC080035</name>
    <dbReference type="NCBI Taxonomy" id="3143936"/>
    <lineage>
        <taxon>Bacteria</taxon>
        <taxon>Bacillati</taxon>
        <taxon>Actinomycetota</taxon>
        <taxon>Actinomycetes</taxon>
        <taxon>Micrococcales</taxon>
        <taxon>Microbacteriaceae</taxon>
        <taxon>Leifsonia</taxon>
    </lineage>
</organism>
<dbReference type="EMBL" id="CP157390">
    <property type="protein sequence ID" value="XBM48204.1"/>
    <property type="molecule type" value="Genomic_DNA"/>
</dbReference>
<evidence type="ECO:0000256" key="4">
    <source>
        <dbReference type="ARBA" id="ARBA00022989"/>
    </source>
</evidence>
<comment type="similarity">
    <text evidence="6">Belongs to the ABC-4 integral membrane protein family.</text>
</comment>
<feature type="transmembrane region" description="Helical" evidence="7">
    <location>
        <begin position="273"/>
        <end position="298"/>
    </location>
</feature>
<keyword evidence="2" id="KW-1003">Cell membrane</keyword>
<feature type="transmembrane region" description="Helical" evidence="7">
    <location>
        <begin position="318"/>
        <end position="345"/>
    </location>
</feature>
<evidence type="ECO:0000256" key="6">
    <source>
        <dbReference type="ARBA" id="ARBA00038076"/>
    </source>
</evidence>
<sequence length="403" mass="42969">MRAVEVVWGALVEAWQELRIHRTRVLLSLIGVGVAVCALSSVVGLANIAQQSIVENNDRYGGRPALIAMTPSDGGADRERTAGAWRTVVERHAIRYTSAVQQAGMQVQFRDGAGEVSTTLVDPDYATMHRTVVQEGRWFSGADEKLLAPTLVVNEPFWDRLGVRSIDEHPTVTVLRGDQKVTAVVVGMVRMPDYGDMPSAFALGATAGLLVDTSSVDYGPPWFEAWVSPELGDSLVAAMKTEFGQLLGPDAVSVDRRDYLATQTEDPLAFLKLLVIGIAMLILLLGALGLVNIAMVTVRGRIREIGVRRSFGATGARVFVAVMLESVVATVVAGAAGVALSILIVKSPWLEELIGHGMVTEPPPFPVEAAVFGLVSATVVGAIAGLLPALVAVRVKVIDAIRY</sequence>
<gene>
    <name evidence="10" type="ORF">AAME72_19385</name>
</gene>
<proteinExistence type="inferred from homology"/>
<feature type="transmembrane region" description="Helical" evidence="7">
    <location>
        <begin position="25"/>
        <end position="49"/>
    </location>
</feature>
<dbReference type="InterPro" id="IPR003838">
    <property type="entry name" value="ABC3_permease_C"/>
</dbReference>
<evidence type="ECO:0000256" key="7">
    <source>
        <dbReference type="SAM" id="Phobius"/>
    </source>
</evidence>
<name>A0AAU7GC07_9MICO</name>
<dbReference type="GO" id="GO:0005886">
    <property type="term" value="C:plasma membrane"/>
    <property type="evidence" value="ECO:0007669"/>
    <property type="project" value="UniProtKB-SubCell"/>
</dbReference>
<dbReference type="GO" id="GO:0022857">
    <property type="term" value="F:transmembrane transporter activity"/>
    <property type="evidence" value="ECO:0007669"/>
    <property type="project" value="TreeGrafter"/>
</dbReference>
<keyword evidence="4 7" id="KW-1133">Transmembrane helix</keyword>
<reference evidence="10" key="1">
    <citation type="submission" date="2024-05" db="EMBL/GenBank/DDBJ databases">
        <title>The Natural Products Discovery Center: Release of the First 8490 Sequenced Strains for Exploring Actinobacteria Biosynthetic Diversity.</title>
        <authorList>
            <person name="Kalkreuter E."/>
            <person name="Kautsar S.A."/>
            <person name="Yang D."/>
            <person name="Bader C.D."/>
            <person name="Teijaro C.N."/>
            <person name="Fluegel L."/>
            <person name="Davis C.M."/>
            <person name="Simpson J.R."/>
            <person name="Lauterbach L."/>
            <person name="Steele A.D."/>
            <person name="Gui C."/>
            <person name="Meng S."/>
            <person name="Li G."/>
            <person name="Viehrig K."/>
            <person name="Ye F."/>
            <person name="Su P."/>
            <person name="Kiefer A.F."/>
            <person name="Nichols A."/>
            <person name="Cepeda A.J."/>
            <person name="Yan W."/>
            <person name="Fan B."/>
            <person name="Jiang Y."/>
            <person name="Adhikari A."/>
            <person name="Zheng C.-J."/>
            <person name="Schuster L."/>
            <person name="Cowan T.M."/>
            <person name="Smanski M.J."/>
            <person name="Chevrette M.G."/>
            <person name="de Carvalho L.P.S."/>
            <person name="Shen B."/>
        </authorList>
    </citation>
    <scope>NUCLEOTIDE SEQUENCE</scope>
    <source>
        <strain evidence="10">NPDC080035</strain>
    </source>
</reference>
<feature type="domain" description="MacB-like periplasmic core" evidence="9">
    <location>
        <begin position="26"/>
        <end position="216"/>
    </location>
</feature>
<keyword evidence="3 7" id="KW-0812">Transmembrane</keyword>